<reference evidence="6 7" key="1">
    <citation type="submission" date="2020-08" db="EMBL/GenBank/DDBJ databases">
        <title>Genomic Encyclopedia of Type Strains, Phase IV (KMG-IV): sequencing the most valuable type-strain genomes for metagenomic binning, comparative biology and taxonomic classification.</title>
        <authorList>
            <person name="Goeker M."/>
        </authorList>
    </citation>
    <scope>NUCLEOTIDE SEQUENCE [LARGE SCALE GENOMIC DNA]</scope>
    <source>
        <strain evidence="6 7">DSM 14878</strain>
    </source>
</reference>
<dbReference type="PROSITE" id="PS51257">
    <property type="entry name" value="PROKAR_LIPOPROTEIN"/>
    <property type="match status" value="1"/>
</dbReference>
<keyword evidence="4" id="KW-0732">Signal</keyword>
<dbReference type="SUPFAM" id="SSF52151">
    <property type="entry name" value="FabD/lysophospholipase-like"/>
    <property type="match status" value="1"/>
</dbReference>
<feature type="region of interest" description="Disordered" evidence="3">
    <location>
        <begin position="382"/>
        <end position="414"/>
    </location>
</feature>
<keyword evidence="2" id="KW-0378">Hydrolase</keyword>
<dbReference type="Gene3D" id="3.40.1090.10">
    <property type="entry name" value="Cytosolic phospholipase A2 catalytic domain"/>
    <property type="match status" value="1"/>
</dbReference>
<dbReference type="GO" id="GO:0016787">
    <property type="term" value="F:hydrolase activity"/>
    <property type="evidence" value="ECO:0007669"/>
    <property type="project" value="UniProtKB-UniRule"/>
</dbReference>
<feature type="short sequence motif" description="DGA/G" evidence="2">
    <location>
        <begin position="252"/>
        <end position="254"/>
    </location>
</feature>
<proteinExistence type="predicted"/>
<evidence type="ECO:0000256" key="4">
    <source>
        <dbReference type="SAM" id="SignalP"/>
    </source>
</evidence>
<feature type="active site" description="Nucleophile" evidence="2">
    <location>
        <position position="108"/>
    </location>
</feature>
<feature type="short sequence motif" description="GXSXG" evidence="2">
    <location>
        <begin position="106"/>
        <end position="110"/>
    </location>
</feature>
<feature type="short sequence motif" description="GXGXXG" evidence="2">
    <location>
        <begin position="77"/>
        <end position="82"/>
    </location>
</feature>
<dbReference type="Pfam" id="PF01734">
    <property type="entry name" value="Patatin"/>
    <property type="match status" value="1"/>
</dbReference>
<evidence type="ECO:0000256" key="2">
    <source>
        <dbReference type="PROSITE-ProRule" id="PRU01161"/>
    </source>
</evidence>
<keyword evidence="1 2" id="KW-0443">Lipid metabolism</keyword>
<feature type="domain" description="PNPLA" evidence="5">
    <location>
        <begin position="73"/>
        <end position="265"/>
    </location>
</feature>
<dbReference type="InterPro" id="IPR002641">
    <property type="entry name" value="PNPLA_dom"/>
</dbReference>
<feature type="chain" id="PRO_5031406111" evidence="4">
    <location>
        <begin position="22"/>
        <end position="414"/>
    </location>
</feature>
<dbReference type="AlphaFoldDB" id="A0A7W6EYP6"/>
<dbReference type="PROSITE" id="PS51635">
    <property type="entry name" value="PNPLA"/>
    <property type="match status" value="1"/>
</dbReference>
<protein>
    <submittedName>
        <fullName evidence="6">Putative acylesterase/phospholipase RssA</fullName>
    </submittedName>
</protein>
<gene>
    <name evidence="6" type="ORF">GGR11_000679</name>
</gene>
<sequence>MRRICSSLLAVVMALSVASCGTLDRPTGPLRIADGSLIPAQDPRIRANDAARLVAFTEEVGGRLSTGGPFSILALSGGGANGAYGAGLLVGWTERGDRPVFDIVTGVSTGALAAPFAFAGSEWDPQLGQAYTGGGASSLLSWRSLAIFLYPSLFSASALRKLVDENVTLDLLQAIAREHAKGRRLLVATTNLDSEETVIWDMGLLASQNDENSRALFKEVLVASASIPGVFPPVLIAGLQPDQTVVMEMHADGGVNTPFLAIPENLTLWTRRAEERGDGSLYVIVNGQVGRNDGVTPGRLTAILMRSYDSMSKASLRTHLATTAAFAQRNGMTMSLSAIPDNVEASSLKFDQPTMTALFNLGRAQGRSADGWTQLEQTAAAPAFIPPAVLPEDQVPEALRPKEPETPTSAAPQP</sequence>
<evidence type="ECO:0000259" key="5">
    <source>
        <dbReference type="PROSITE" id="PS51635"/>
    </source>
</evidence>
<evidence type="ECO:0000313" key="6">
    <source>
        <dbReference type="EMBL" id="MBB3871165.1"/>
    </source>
</evidence>
<dbReference type="RefSeq" id="WP_183195401.1">
    <property type="nucleotide sequence ID" value="NZ_JACIDA010000001.1"/>
</dbReference>
<dbReference type="InterPro" id="IPR016035">
    <property type="entry name" value="Acyl_Trfase/lysoPLipase"/>
</dbReference>
<accession>A0A7W6EYP6</accession>
<name>A0A7W6EYP6_9CAUL</name>
<feature type="signal peptide" evidence="4">
    <location>
        <begin position="1"/>
        <end position="21"/>
    </location>
</feature>
<dbReference type="Proteomes" id="UP000532936">
    <property type="component" value="Unassembled WGS sequence"/>
</dbReference>
<feature type="active site" description="Proton acceptor" evidence="2">
    <location>
        <position position="252"/>
    </location>
</feature>
<evidence type="ECO:0000256" key="1">
    <source>
        <dbReference type="ARBA" id="ARBA00023098"/>
    </source>
</evidence>
<keyword evidence="2" id="KW-0442">Lipid degradation</keyword>
<evidence type="ECO:0000313" key="7">
    <source>
        <dbReference type="Proteomes" id="UP000532936"/>
    </source>
</evidence>
<dbReference type="EMBL" id="JACIDA010000001">
    <property type="protein sequence ID" value="MBB3871165.1"/>
    <property type="molecule type" value="Genomic_DNA"/>
</dbReference>
<dbReference type="GO" id="GO:0016042">
    <property type="term" value="P:lipid catabolic process"/>
    <property type="evidence" value="ECO:0007669"/>
    <property type="project" value="UniProtKB-UniRule"/>
</dbReference>
<evidence type="ECO:0000256" key="3">
    <source>
        <dbReference type="SAM" id="MobiDB-lite"/>
    </source>
</evidence>
<organism evidence="6 7">
    <name type="scientific">Brevundimonas mediterranea</name>
    <dbReference type="NCBI Taxonomy" id="74329"/>
    <lineage>
        <taxon>Bacteria</taxon>
        <taxon>Pseudomonadati</taxon>
        <taxon>Pseudomonadota</taxon>
        <taxon>Alphaproteobacteria</taxon>
        <taxon>Caulobacterales</taxon>
        <taxon>Caulobacteraceae</taxon>
        <taxon>Brevundimonas</taxon>
    </lineage>
</organism>
<comment type="caution">
    <text evidence="6">The sequence shown here is derived from an EMBL/GenBank/DDBJ whole genome shotgun (WGS) entry which is preliminary data.</text>
</comment>